<sequence>MNGLTIFDGLLETAGSVIEAFVPLLFVLLIFQVFFLKLPPTYIMKLLKGTLIASAGLVLFLQGVKGGFLPYGHAIGVSLGNLDPKWLAVPFGLLLGFLTARSEPAVRVLCDQVEEASSGSMRKSTVLAAISIGVAIFVGLGMARITYSIPLLYILIPGYLLALVLAYLSPREYTAVAFDAGGVATGPLANTFLLSLGLGMSAAIGGQDGAIYGFGLVSFIALAPLISVMILGVLVRTVPRRRKP</sequence>
<dbReference type="AlphaFoldDB" id="A0A2P5P5B9"/>
<gene>
    <name evidence="1" type="ORF">JP09_009110</name>
</gene>
<dbReference type="InterPro" id="IPR011435">
    <property type="entry name" value="UmpAB"/>
</dbReference>
<protein>
    <submittedName>
        <fullName evidence="1">DUF1538 domain-containing protein</fullName>
    </submittedName>
</protein>
<evidence type="ECO:0000313" key="2">
    <source>
        <dbReference type="Proteomes" id="UP000235653"/>
    </source>
</evidence>
<dbReference type="Pfam" id="PF07556">
    <property type="entry name" value="DUF1538"/>
    <property type="match status" value="1"/>
</dbReference>
<proteinExistence type="predicted"/>
<dbReference type="EMBL" id="JQAN02000012">
    <property type="protein sequence ID" value="PPD57477.1"/>
    <property type="molecule type" value="Genomic_DNA"/>
</dbReference>
<evidence type="ECO:0000313" key="1">
    <source>
        <dbReference type="EMBL" id="PPD57477.1"/>
    </source>
</evidence>
<organism evidence="1 2">
    <name type="scientific">Dehalogenimonas etheniformans</name>
    <dbReference type="NCBI Taxonomy" id="1536648"/>
    <lineage>
        <taxon>Bacteria</taxon>
        <taxon>Bacillati</taxon>
        <taxon>Chloroflexota</taxon>
        <taxon>Dehalococcoidia</taxon>
        <taxon>Dehalococcoidales</taxon>
        <taxon>Dehalococcoidaceae</taxon>
        <taxon>Dehalogenimonas</taxon>
    </lineage>
</organism>
<keyword evidence="2" id="KW-1185">Reference proteome</keyword>
<dbReference type="OrthoDB" id="9805989at2"/>
<dbReference type="Proteomes" id="UP000235653">
    <property type="component" value="Unassembled WGS sequence"/>
</dbReference>
<reference evidence="1 2" key="1">
    <citation type="journal article" date="2017" name="ISME J.">
        <title>Grape pomace compost harbors organohalide-respiring Dehalogenimonas species with novel reductive dehalogenase genes.</title>
        <authorList>
            <person name="Yang Y."/>
            <person name="Higgins S.A."/>
            <person name="Yan J."/>
            <person name="Simsir B."/>
            <person name="Chourey K."/>
            <person name="Iyer R."/>
            <person name="Hettich R.L."/>
            <person name="Baldwin B."/>
            <person name="Ogles D.M."/>
            <person name="Loffler F.E."/>
        </authorList>
    </citation>
    <scope>NUCLEOTIDE SEQUENCE [LARGE SCALE GENOMIC DNA]</scope>
    <source>
        <strain evidence="1 2">GP</strain>
    </source>
</reference>
<name>A0A2P5P5B9_9CHLR</name>
<comment type="caution">
    <text evidence="1">The sequence shown here is derived from an EMBL/GenBank/DDBJ whole genome shotgun (WGS) entry which is preliminary data.</text>
</comment>
<dbReference type="RefSeq" id="WP_102331669.1">
    <property type="nucleotide sequence ID" value="NZ_CP058566.2"/>
</dbReference>
<accession>A0A2P5P5B9</accession>